<comment type="caution">
    <text evidence="3">The sequence shown here is derived from an EMBL/GenBank/DDBJ whole genome shotgun (WGS) entry which is preliminary data.</text>
</comment>
<keyword evidence="4" id="KW-1185">Reference proteome</keyword>
<dbReference type="InterPro" id="IPR012349">
    <property type="entry name" value="Split_barrel_FMN-bd"/>
</dbReference>
<feature type="domain" description="Flavin reductase like" evidence="2">
    <location>
        <begin position="10"/>
        <end position="154"/>
    </location>
</feature>
<dbReference type="PANTHER" id="PTHR30466">
    <property type="entry name" value="FLAVIN REDUCTASE"/>
    <property type="match status" value="1"/>
</dbReference>
<dbReference type="AlphaFoldDB" id="A0A7K1KSL2"/>
<evidence type="ECO:0000313" key="3">
    <source>
        <dbReference type="EMBL" id="MUN35170.1"/>
    </source>
</evidence>
<organism evidence="3 4">
    <name type="scientific">Actinomadura litoris</name>
    <dbReference type="NCBI Taxonomy" id="2678616"/>
    <lineage>
        <taxon>Bacteria</taxon>
        <taxon>Bacillati</taxon>
        <taxon>Actinomycetota</taxon>
        <taxon>Actinomycetes</taxon>
        <taxon>Streptosporangiales</taxon>
        <taxon>Thermomonosporaceae</taxon>
        <taxon>Actinomadura</taxon>
    </lineage>
</organism>
<dbReference type="InterPro" id="IPR002563">
    <property type="entry name" value="Flavin_Rdtase-like_dom"/>
</dbReference>
<dbReference type="PANTHER" id="PTHR30466:SF1">
    <property type="entry name" value="FMN REDUCTASE (NADH) RUTF"/>
    <property type="match status" value="1"/>
</dbReference>
<keyword evidence="1" id="KW-0560">Oxidoreductase</keyword>
<evidence type="ECO:0000259" key="2">
    <source>
        <dbReference type="SMART" id="SM00903"/>
    </source>
</evidence>
<dbReference type="GO" id="GO:0042602">
    <property type="term" value="F:riboflavin reductase (NADPH) activity"/>
    <property type="evidence" value="ECO:0007669"/>
    <property type="project" value="TreeGrafter"/>
</dbReference>
<name>A0A7K1KSL2_9ACTN</name>
<dbReference type="SMART" id="SM00903">
    <property type="entry name" value="Flavin_Reduct"/>
    <property type="match status" value="1"/>
</dbReference>
<dbReference type="InterPro" id="IPR050268">
    <property type="entry name" value="NADH-dep_flavin_reductase"/>
</dbReference>
<reference evidence="3 4" key="1">
    <citation type="submission" date="2019-11" db="EMBL/GenBank/DDBJ databases">
        <authorList>
            <person name="Cao P."/>
        </authorList>
    </citation>
    <scope>NUCLEOTIDE SEQUENCE [LARGE SCALE GENOMIC DNA]</scope>
    <source>
        <strain evidence="3 4">NEAU-AAG5</strain>
    </source>
</reference>
<dbReference type="EMBL" id="WOFH01000001">
    <property type="protein sequence ID" value="MUN35170.1"/>
    <property type="molecule type" value="Genomic_DNA"/>
</dbReference>
<evidence type="ECO:0000313" key="4">
    <source>
        <dbReference type="Proteomes" id="UP000432015"/>
    </source>
</evidence>
<accession>A0A7K1KSL2</accession>
<dbReference type="SUPFAM" id="SSF50475">
    <property type="entry name" value="FMN-binding split barrel"/>
    <property type="match status" value="1"/>
</dbReference>
<dbReference type="Gene3D" id="2.30.110.10">
    <property type="entry name" value="Electron Transport, Fmn-binding Protein, Chain A"/>
    <property type="match status" value="1"/>
</dbReference>
<dbReference type="Pfam" id="PF01613">
    <property type="entry name" value="Flavin_Reduct"/>
    <property type="match status" value="1"/>
</dbReference>
<evidence type="ECO:0000256" key="1">
    <source>
        <dbReference type="ARBA" id="ARBA00023002"/>
    </source>
</evidence>
<sequence>MDPKTLRNVCGLFVTGVTVITTEEEGKPTGTTVNSFTSVSLDPPLVLFCLHKDSRLAPALARSRSFGVNFLAGRQERLAWAFAGRDPAALESAVHHTTETGVPVLGEALAFLACRLVNEYDGGDHTIYLGEVAELGGSRHGAEPLVFFRGSMGVLEEQLLGIHPILDG</sequence>
<protein>
    <submittedName>
        <fullName evidence="3">Flavin reductase</fullName>
    </submittedName>
</protein>
<proteinExistence type="predicted"/>
<dbReference type="Proteomes" id="UP000432015">
    <property type="component" value="Unassembled WGS sequence"/>
</dbReference>
<gene>
    <name evidence="3" type="ORF">GNZ18_00915</name>
</gene>
<dbReference type="GO" id="GO:0010181">
    <property type="term" value="F:FMN binding"/>
    <property type="evidence" value="ECO:0007669"/>
    <property type="project" value="InterPro"/>
</dbReference>